<dbReference type="EMBL" id="NRSD01000004">
    <property type="protein sequence ID" value="MBK1644273.1"/>
    <property type="molecule type" value="Genomic_DNA"/>
</dbReference>
<feature type="domain" description="PpiC" evidence="6">
    <location>
        <begin position="162"/>
        <end position="270"/>
    </location>
</feature>
<accession>A0A9X0WGQ1</accession>
<dbReference type="Gene3D" id="3.10.50.40">
    <property type="match status" value="1"/>
</dbReference>
<evidence type="ECO:0000256" key="1">
    <source>
        <dbReference type="ARBA" id="ARBA00000971"/>
    </source>
</evidence>
<sequence length="311" mass="34442">MCNRIDNDMALELNLSTPSSDHSQEADDDLFSYHMHRVVTARFGCHLEELSGRQLSEAARQAELNIDLENQVLASPAALGVVILPRHVSLAIADLNACYPDRDAFMTALGRDGLTIDALASGLRRQLVYDVVLERVAADHAPVEAADEWAEYQAHPERYSDPERRLARHLLVTSRVLESSPAGAEKSSTWLAELAAALGEAGRIESQQFDDLARRYSDDRATAVAGGLLGVVDRGRLPPELDLVLFSLREGVVSQPVITARGTHLLYCERVYPACLRAFSEVRAAIRNRLIEQRRCEHVQRWLASLTTTGH</sequence>
<dbReference type="GO" id="GO:0003755">
    <property type="term" value="F:peptidyl-prolyl cis-trans isomerase activity"/>
    <property type="evidence" value="ECO:0007669"/>
    <property type="project" value="UniProtKB-KW"/>
</dbReference>
<dbReference type="Proteomes" id="UP001138802">
    <property type="component" value="Unassembled WGS sequence"/>
</dbReference>
<evidence type="ECO:0000256" key="5">
    <source>
        <dbReference type="PROSITE-ProRule" id="PRU00278"/>
    </source>
</evidence>
<dbReference type="PANTHER" id="PTHR47245">
    <property type="entry name" value="PEPTIDYLPROLYL ISOMERASE"/>
    <property type="match status" value="1"/>
</dbReference>
<evidence type="ECO:0000313" key="8">
    <source>
        <dbReference type="Proteomes" id="UP001138802"/>
    </source>
</evidence>
<keyword evidence="5" id="KW-0413">Isomerase</keyword>
<evidence type="ECO:0000313" key="7">
    <source>
        <dbReference type="EMBL" id="MBK1644273.1"/>
    </source>
</evidence>
<dbReference type="Pfam" id="PF00639">
    <property type="entry name" value="Rotamase"/>
    <property type="match status" value="1"/>
</dbReference>
<reference evidence="7 8" key="1">
    <citation type="journal article" date="2020" name="Microorganisms">
        <title>Osmotic Adaptation and Compatible Solute Biosynthesis of Phototrophic Bacteria as Revealed from Genome Analyses.</title>
        <authorList>
            <person name="Imhoff J.F."/>
            <person name="Rahn T."/>
            <person name="Kunzel S."/>
            <person name="Keller A."/>
            <person name="Neulinger S.C."/>
        </authorList>
    </citation>
    <scope>NUCLEOTIDE SEQUENCE [LARGE SCALE GENOMIC DNA]</scope>
    <source>
        <strain evidence="7 8">DSM 21303</strain>
    </source>
</reference>
<evidence type="ECO:0000256" key="3">
    <source>
        <dbReference type="ARBA" id="ARBA00013194"/>
    </source>
</evidence>
<keyword evidence="4 5" id="KW-0697">Rotamase</keyword>
<dbReference type="PROSITE" id="PS50198">
    <property type="entry name" value="PPIC_PPIASE_2"/>
    <property type="match status" value="1"/>
</dbReference>
<dbReference type="InterPro" id="IPR046357">
    <property type="entry name" value="PPIase_dom_sf"/>
</dbReference>
<dbReference type="SUPFAM" id="SSF54534">
    <property type="entry name" value="FKBP-like"/>
    <property type="match status" value="1"/>
</dbReference>
<dbReference type="InterPro" id="IPR023058">
    <property type="entry name" value="PPIase_PpiC_CS"/>
</dbReference>
<evidence type="ECO:0000259" key="6">
    <source>
        <dbReference type="PROSITE" id="PS50198"/>
    </source>
</evidence>
<dbReference type="EC" id="5.2.1.8" evidence="3"/>
<comment type="similarity">
    <text evidence="2">Belongs to the PpiC/parvulin rotamase family.</text>
</comment>
<comment type="caution">
    <text evidence="7">The sequence shown here is derived from an EMBL/GenBank/DDBJ whole genome shotgun (WGS) entry which is preliminary data.</text>
</comment>
<comment type="catalytic activity">
    <reaction evidence="1">
        <text>[protein]-peptidylproline (omega=180) = [protein]-peptidylproline (omega=0)</text>
        <dbReference type="Rhea" id="RHEA:16237"/>
        <dbReference type="Rhea" id="RHEA-COMP:10747"/>
        <dbReference type="Rhea" id="RHEA-COMP:10748"/>
        <dbReference type="ChEBI" id="CHEBI:83833"/>
        <dbReference type="ChEBI" id="CHEBI:83834"/>
        <dbReference type="EC" id="5.2.1.8"/>
    </reaction>
</comment>
<dbReference type="InterPro" id="IPR027304">
    <property type="entry name" value="Trigger_fact/SurA_dom_sf"/>
</dbReference>
<name>A0A9X0WGQ1_9GAMM</name>
<dbReference type="AlphaFoldDB" id="A0A9X0WGQ1"/>
<dbReference type="InterPro" id="IPR050245">
    <property type="entry name" value="PrsA_foldase"/>
</dbReference>
<protein>
    <recommendedName>
        <fullName evidence="3">peptidylprolyl isomerase</fullName>
        <ecNumber evidence="3">5.2.1.8</ecNumber>
    </recommendedName>
</protein>
<dbReference type="SUPFAM" id="SSF109998">
    <property type="entry name" value="Triger factor/SurA peptide-binding domain-like"/>
    <property type="match status" value="1"/>
</dbReference>
<evidence type="ECO:0000256" key="4">
    <source>
        <dbReference type="ARBA" id="ARBA00023110"/>
    </source>
</evidence>
<dbReference type="PANTHER" id="PTHR47245:SF2">
    <property type="entry name" value="PEPTIDYL-PROLYL CIS-TRANS ISOMERASE HP_0175-RELATED"/>
    <property type="match status" value="1"/>
</dbReference>
<organism evidence="7 8">
    <name type="scientific">Thiocapsa imhoffii</name>
    <dbReference type="NCBI Taxonomy" id="382777"/>
    <lineage>
        <taxon>Bacteria</taxon>
        <taxon>Pseudomonadati</taxon>
        <taxon>Pseudomonadota</taxon>
        <taxon>Gammaproteobacteria</taxon>
        <taxon>Chromatiales</taxon>
        <taxon>Chromatiaceae</taxon>
        <taxon>Thiocapsa</taxon>
    </lineage>
</organism>
<keyword evidence="8" id="KW-1185">Reference proteome</keyword>
<proteinExistence type="inferred from homology"/>
<evidence type="ECO:0000256" key="2">
    <source>
        <dbReference type="ARBA" id="ARBA00007656"/>
    </source>
</evidence>
<dbReference type="PROSITE" id="PS01096">
    <property type="entry name" value="PPIC_PPIASE_1"/>
    <property type="match status" value="1"/>
</dbReference>
<gene>
    <name evidence="7" type="ORF">CKO25_06310</name>
</gene>
<dbReference type="InterPro" id="IPR000297">
    <property type="entry name" value="PPIase_PpiC"/>
</dbReference>